<keyword evidence="2" id="KW-1185">Reference proteome</keyword>
<dbReference type="AlphaFoldDB" id="A0A016UH46"/>
<proteinExistence type="predicted"/>
<dbReference type="Proteomes" id="UP000024635">
    <property type="component" value="Unassembled WGS sequence"/>
</dbReference>
<organism evidence="1 2">
    <name type="scientific">Ancylostoma ceylanicum</name>
    <dbReference type="NCBI Taxonomy" id="53326"/>
    <lineage>
        <taxon>Eukaryota</taxon>
        <taxon>Metazoa</taxon>
        <taxon>Ecdysozoa</taxon>
        <taxon>Nematoda</taxon>
        <taxon>Chromadorea</taxon>
        <taxon>Rhabditida</taxon>
        <taxon>Rhabditina</taxon>
        <taxon>Rhabditomorpha</taxon>
        <taxon>Strongyloidea</taxon>
        <taxon>Ancylostomatidae</taxon>
        <taxon>Ancylostomatinae</taxon>
        <taxon>Ancylostoma</taxon>
    </lineage>
</organism>
<reference evidence="2" key="1">
    <citation type="journal article" date="2015" name="Nat. Genet.">
        <title>The genome and transcriptome of the zoonotic hookworm Ancylostoma ceylanicum identify infection-specific gene families.</title>
        <authorList>
            <person name="Schwarz E.M."/>
            <person name="Hu Y."/>
            <person name="Antoshechkin I."/>
            <person name="Miller M.M."/>
            <person name="Sternberg P.W."/>
            <person name="Aroian R.V."/>
        </authorList>
    </citation>
    <scope>NUCLEOTIDE SEQUENCE</scope>
    <source>
        <strain evidence="2">HY135</strain>
    </source>
</reference>
<gene>
    <name evidence="1" type="primary">Acey_s0042.g608</name>
    <name evidence="1" type="ORF">Y032_0042g608</name>
</gene>
<evidence type="ECO:0000313" key="2">
    <source>
        <dbReference type="Proteomes" id="UP000024635"/>
    </source>
</evidence>
<sequence length="93" mass="10527">MGHRLVFTTLPSRAVDHRTTILNKMLPVWTEDSTQHAIGWRGRRHIFGSSPLSSSAKEEGTVQHEAGDRRLEVNCLLLNSTQMQIDYIRSVAI</sequence>
<comment type="caution">
    <text evidence="1">The sequence shown here is derived from an EMBL/GenBank/DDBJ whole genome shotgun (WGS) entry which is preliminary data.</text>
</comment>
<accession>A0A016UH46</accession>
<evidence type="ECO:0000313" key="1">
    <source>
        <dbReference type="EMBL" id="EYC13933.1"/>
    </source>
</evidence>
<name>A0A016UH46_9BILA</name>
<protein>
    <submittedName>
        <fullName evidence="1">Uncharacterized protein</fullName>
    </submittedName>
</protein>
<dbReference type="EMBL" id="JARK01001378">
    <property type="protein sequence ID" value="EYC13933.1"/>
    <property type="molecule type" value="Genomic_DNA"/>
</dbReference>